<dbReference type="Proteomes" id="UP000235965">
    <property type="component" value="Unassembled WGS sequence"/>
</dbReference>
<dbReference type="Gene3D" id="3.60.10.10">
    <property type="entry name" value="Endonuclease/exonuclease/phosphatase"/>
    <property type="match status" value="1"/>
</dbReference>
<name>A0A2J7PBI3_9NEOP</name>
<gene>
    <name evidence="1" type="ORF">B7P43_G15271</name>
</gene>
<reference evidence="1 2" key="1">
    <citation type="submission" date="2017-12" db="EMBL/GenBank/DDBJ databases">
        <title>Hemimetabolous genomes reveal molecular basis of termite eusociality.</title>
        <authorList>
            <person name="Harrison M.C."/>
            <person name="Jongepier E."/>
            <person name="Robertson H.M."/>
            <person name="Arning N."/>
            <person name="Bitard-Feildel T."/>
            <person name="Chao H."/>
            <person name="Childers C.P."/>
            <person name="Dinh H."/>
            <person name="Doddapaneni H."/>
            <person name="Dugan S."/>
            <person name="Gowin J."/>
            <person name="Greiner C."/>
            <person name="Han Y."/>
            <person name="Hu H."/>
            <person name="Hughes D.S.T."/>
            <person name="Huylmans A.-K."/>
            <person name="Kemena C."/>
            <person name="Kremer L.P.M."/>
            <person name="Lee S.L."/>
            <person name="Lopez-Ezquerra A."/>
            <person name="Mallet L."/>
            <person name="Monroy-Kuhn J.M."/>
            <person name="Moser A."/>
            <person name="Murali S.C."/>
            <person name="Muzny D.M."/>
            <person name="Otani S."/>
            <person name="Piulachs M.-D."/>
            <person name="Poelchau M."/>
            <person name="Qu J."/>
            <person name="Schaub F."/>
            <person name="Wada-Katsumata A."/>
            <person name="Worley K.C."/>
            <person name="Xie Q."/>
            <person name="Ylla G."/>
            <person name="Poulsen M."/>
            <person name="Gibbs R.A."/>
            <person name="Schal C."/>
            <person name="Richards S."/>
            <person name="Belles X."/>
            <person name="Korb J."/>
            <person name="Bornberg-Bauer E."/>
        </authorList>
    </citation>
    <scope>NUCLEOTIDE SEQUENCE [LARGE SCALE GENOMIC DNA]</scope>
    <source>
        <tissue evidence="1">Whole body</tissue>
    </source>
</reference>
<dbReference type="AlphaFoldDB" id="A0A2J7PBI3"/>
<evidence type="ECO:0000313" key="2">
    <source>
        <dbReference type="Proteomes" id="UP000235965"/>
    </source>
</evidence>
<comment type="caution">
    <text evidence="1">The sequence shown here is derived from an EMBL/GenBank/DDBJ whole genome shotgun (WGS) entry which is preliminary data.</text>
</comment>
<evidence type="ECO:0000313" key="1">
    <source>
        <dbReference type="EMBL" id="PNF13688.1"/>
    </source>
</evidence>
<dbReference type="InParanoid" id="A0A2J7PBI3"/>
<organism evidence="1 2">
    <name type="scientific">Cryptotermes secundus</name>
    <dbReference type="NCBI Taxonomy" id="105785"/>
    <lineage>
        <taxon>Eukaryota</taxon>
        <taxon>Metazoa</taxon>
        <taxon>Ecdysozoa</taxon>
        <taxon>Arthropoda</taxon>
        <taxon>Hexapoda</taxon>
        <taxon>Insecta</taxon>
        <taxon>Pterygota</taxon>
        <taxon>Neoptera</taxon>
        <taxon>Polyneoptera</taxon>
        <taxon>Dictyoptera</taxon>
        <taxon>Blattodea</taxon>
        <taxon>Blattoidea</taxon>
        <taxon>Termitoidae</taxon>
        <taxon>Kalotermitidae</taxon>
        <taxon>Cryptotermitinae</taxon>
        <taxon>Cryptotermes</taxon>
    </lineage>
</organism>
<evidence type="ECO:0008006" key="3">
    <source>
        <dbReference type="Google" id="ProtNLM"/>
    </source>
</evidence>
<dbReference type="PANTHER" id="PTHR47510">
    <property type="entry name" value="REVERSE TRANSCRIPTASE DOMAIN-CONTAINING PROTEIN"/>
    <property type="match status" value="1"/>
</dbReference>
<dbReference type="InterPro" id="IPR036691">
    <property type="entry name" value="Endo/exonu/phosph_ase_sf"/>
</dbReference>
<accession>A0A2J7PBI3</accession>
<dbReference type="EMBL" id="NEVH01027088">
    <property type="protein sequence ID" value="PNF13688.1"/>
    <property type="molecule type" value="Genomic_DNA"/>
</dbReference>
<keyword evidence="2" id="KW-1185">Reference proteome</keyword>
<dbReference type="PANTHER" id="PTHR47510:SF3">
    <property type="entry name" value="ENDO_EXONUCLEASE_PHOSPHATASE DOMAIN-CONTAINING PROTEIN"/>
    <property type="match status" value="1"/>
</dbReference>
<dbReference type="SUPFAM" id="SSF56219">
    <property type="entry name" value="DNase I-like"/>
    <property type="match status" value="1"/>
</dbReference>
<sequence length="322" mass="38179">MAVIELLGYKIIVIRIYRSPDGNFKEFLRKRELVIKKLSMKGKQLILCGDWNVNNSNYTKPSVVMNLGFSDHYAQVLSIRTENSVRRPIKVMRRMFNEGGMEELQYILNRELRQDVFLGCDVNGKFKVFMDTFHYYFDMIFPLKLFNQSKQQKKGWVTLGIRKSSKRMSWLNSLQKRTNLTGKEWEYIHKYRMIYKRIIKEAKKRENDRHIANAKNKTRAMWQIVNKELGNNMQRELGIELKCGTRKEANPQCIAEMFNLYFADIVGKLVKQNNSTCNETMFICPVTENEILEVVKKFRRKFSAGTDEIPDYVVKNVYKVWQ</sequence>
<protein>
    <recommendedName>
        <fullName evidence="3">Endonuclease/exonuclease/phosphatase domain-containing protein</fullName>
    </recommendedName>
</protein>
<proteinExistence type="predicted"/>